<dbReference type="Proteomes" id="UP001224674">
    <property type="component" value="Chromosome"/>
</dbReference>
<evidence type="ECO:0000256" key="1">
    <source>
        <dbReference type="SAM" id="MobiDB-lite"/>
    </source>
</evidence>
<keyword evidence="4" id="KW-1185">Reference proteome</keyword>
<name>A0AAJ6DBZ9_9MICC</name>
<feature type="transmembrane region" description="Helical" evidence="2">
    <location>
        <begin position="156"/>
        <end position="176"/>
    </location>
</feature>
<dbReference type="AlphaFoldDB" id="A0AAJ6DBZ9"/>
<evidence type="ECO:0000313" key="3">
    <source>
        <dbReference type="EMBL" id="WGH92954.1"/>
    </source>
</evidence>
<evidence type="ECO:0000256" key="2">
    <source>
        <dbReference type="SAM" id="Phobius"/>
    </source>
</evidence>
<keyword evidence="2" id="KW-0472">Membrane</keyword>
<organism evidence="3 4">
    <name type="scientific">Auritidibacter ignavus</name>
    <dbReference type="NCBI Taxonomy" id="678932"/>
    <lineage>
        <taxon>Bacteria</taxon>
        <taxon>Bacillati</taxon>
        <taxon>Actinomycetota</taxon>
        <taxon>Actinomycetes</taxon>
        <taxon>Micrococcales</taxon>
        <taxon>Micrococcaceae</taxon>
        <taxon>Auritidibacter</taxon>
    </lineage>
</organism>
<keyword evidence="2" id="KW-1133">Transmembrane helix</keyword>
<dbReference type="EMBL" id="CP122566">
    <property type="protein sequence ID" value="WGH92954.1"/>
    <property type="molecule type" value="Genomic_DNA"/>
</dbReference>
<sequence>MSATTTLIGTGEAPFRSRGVPAPRHHGPARLARGWLVAAGSASVATVAHVMAHGLAHGPTGYGILADLMQLLISPVWLLTVVLCAPIATLLAGRRISGWATAVILTFGQIIFHGASTLITAAAGTTVTGVVAPGHPDHHVTGIIVNSAETGAVPSAGSAMLMAHLMAALFTTALIVHGQRICLIMIDRTVVVVPRRIFSYTGLGVVPQLQPRIPRSAPRWWIHPCEALFSWHTRGPPTQPCL</sequence>
<evidence type="ECO:0000313" key="4">
    <source>
        <dbReference type="Proteomes" id="UP001224674"/>
    </source>
</evidence>
<feature type="region of interest" description="Disordered" evidence="1">
    <location>
        <begin position="1"/>
        <end position="26"/>
    </location>
</feature>
<feature type="transmembrane region" description="Helical" evidence="2">
    <location>
        <begin position="68"/>
        <end position="92"/>
    </location>
</feature>
<protein>
    <submittedName>
        <fullName evidence="3">Uncharacterized protein</fullName>
    </submittedName>
</protein>
<proteinExistence type="predicted"/>
<dbReference type="RefSeq" id="WP_110100732.1">
    <property type="nucleotide sequence ID" value="NZ_CP122561.1"/>
</dbReference>
<feature type="transmembrane region" description="Helical" evidence="2">
    <location>
        <begin position="34"/>
        <end position="56"/>
    </location>
</feature>
<reference evidence="3 4" key="1">
    <citation type="submission" date="2023-03" db="EMBL/GenBank/DDBJ databases">
        <title>Complete genome sequences of several Auritidibacter ignavus strains isolated from ear infections.</title>
        <authorList>
            <person name="Baehr T."/>
            <person name="Baumhoegger A.M."/>
        </authorList>
    </citation>
    <scope>NUCLEOTIDE SEQUENCE [LARGE SCALE GENOMIC DNA]</scope>
    <source>
        <strain evidence="3 4">BABAE-6</strain>
    </source>
</reference>
<gene>
    <name evidence="3" type="ORF">QDX21_11755</name>
</gene>
<accession>A0AAJ6DBZ9</accession>
<feature type="transmembrane region" description="Helical" evidence="2">
    <location>
        <begin position="99"/>
        <end position="123"/>
    </location>
</feature>
<keyword evidence="2" id="KW-0812">Transmembrane</keyword>